<keyword evidence="4" id="KW-0547">Nucleotide-binding</keyword>
<dbReference type="GO" id="GO:0046872">
    <property type="term" value="F:metal ion binding"/>
    <property type="evidence" value="ECO:0007669"/>
    <property type="project" value="InterPro"/>
</dbReference>
<reference evidence="6 7" key="1">
    <citation type="journal article" date="2016" name="Nat. Commun.">
        <title>Thousands of microbial genomes shed light on interconnected biogeochemical processes in an aquifer system.</title>
        <authorList>
            <person name="Anantharaman K."/>
            <person name="Brown C.T."/>
            <person name="Hug L.A."/>
            <person name="Sharon I."/>
            <person name="Castelle C.J."/>
            <person name="Probst A.J."/>
            <person name="Thomas B.C."/>
            <person name="Singh A."/>
            <person name="Wilkins M.J."/>
            <person name="Karaoz U."/>
            <person name="Brodie E.L."/>
            <person name="Williams K.H."/>
            <person name="Hubbard S.S."/>
            <person name="Banfield J.F."/>
        </authorList>
    </citation>
    <scope>NUCLEOTIDE SEQUENCE [LARGE SCALE GENOMIC DNA]</scope>
</reference>
<organism evidence="6 7">
    <name type="scientific">Candidatus Andersenbacteria bacterium RIFCSPHIGHO2_12_FULL_45_11b</name>
    <dbReference type="NCBI Taxonomy" id="1797282"/>
    <lineage>
        <taxon>Bacteria</taxon>
        <taxon>Candidatus Anderseniibacteriota</taxon>
    </lineage>
</organism>
<dbReference type="InterPro" id="IPR016185">
    <property type="entry name" value="PreATP-grasp_dom_sf"/>
</dbReference>
<dbReference type="GO" id="GO:0005524">
    <property type="term" value="F:ATP binding"/>
    <property type="evidence" value="ECO:0007669"/>
    <property type="project" value="UniProtKB-UniRule"/>
</dbReference>
<dbReference type="SUPFAM" id="SSF56059">
    <property type="entry name" value="Glutathione synthetase ATP-binding domain-like"/>
    <property type="match status" value="1"/>
</dbReference>
<sequence length="338" mass="37056">MKPRVVVFYGGDAEHAATSRESGAWMCKHIPKAEYDITPVHVTADGLWSVPLGALPKTGNASRAMDMLAQATPAQNPKEAVHRLLNHPVDSLITALRGRGGDDGAMHSFGDMLHIPVAGSRARTSKLAHNKHFFAHAISDIAPTPFSQIIKKQTDQYEIGTVLRSVFTIPFFVKPVHGMGSHSIIHVRSQEDLERAIQAIHDSQDDSLVQEQKHGDEISVTVYRTKNGALSSLPASIVTPKHSPFFDYNTKQSGHDNLFYHNHDPHESIIHQAQEIARDVYESIGCNGIATVDMLADNGSVDVLELNTIPTFTAGTPIVHQLRHAGMHPEVLLRTLLP</sequence>
<protein>
    <recommendedName>
        <fullName evidence="5">ATP-grasp domain-containing protein</fullName>
    </recommendedName>
</protein>
<dbReference type="PROSITE" id="PS50975">
    <property type="entry name" value="ATP_GRASP"/>
    <property type="match status" value="1"/>
</dbReference>
<proteinExistence type="inferred from homology"/>
<evidence type="ECO:0000256" key="1">
    <source>
        <dbReference type="ARBA" id="ARBA00010871"/>
    </source>
</evidence>
<evidence type="ECO:0000256" key="3">
    <source>
        <dbReference type="ARBA" id="ARBA00023316"/>
    </source>
</evidence>
<comment type="similarity">
    <text evidence="1">Belongs to the D-alanine--D-alanine ligase family.</text>
</comment>
<feature type="domain" description="ATP-grasp" evidence="5">
    <location>
        <begin position="134"/>
        <end position="338"/>
    </location>
</feature>
<dbReference type="GO" id="GO:0071555">
    <property type="term" value="P:cell wall organization"/>
    <property type="evidence" value="ECO:0007669"/>
    <property type="project" value="UniProtKB-KW"/>
</dbReference>
<dbReference type="PANTHER" id="PTHR23132:SF23">
    <property type="entry name" value="D-ALANINE--D-ALANINE LIGASE B"/>
    <property type="match status" value="1"/>
</dbReference>
<evidence type="ECO:0000256" key="4">
    <source>
        <dbReference type="PROSITE-ProRule" id="PRU00409"/>
    </source>
</evidence>
<keyword evidence="4" id="KW-0067">ATP-binding</keyword>
<dbReference type="Gene3D" id="3.30.470.20">
    <property type="entry name" value="ATP-grasp fold, B domain"/>
    <property type="match status" value="1"/>
</dbReference>
<dbReference type="SUPFAM" id="SSF52440">
    <property type="entry name" value="PreATP-grasp domain"/>
    <property type="match status" value="1"/>
</dbReference>
<dbReference type="Gene3D" id="3.30.1490.20">
    <property type="entry name" value="ATP-grasp fold, A domain"/>
    <property type="match status" value="1"/>
</dbReference>
<keyword evidence="2" id="KW-0436">Ligase</keyword>
<dbReference type="Gene3D" id="3.40.50.20">
    <property type="match status" value="1"/>
</dbReference>
<comment type="caution">
    <text evidence="6">The sequence shown here is derived from an EMBL/GenBank/DDBJ whole genome shotgun (WGS) entry which is preliminary data.</text>
</comment>
<dbReference type="InterPro" id="IPR013815">
    <property type="entry name" value="ATP_grasp_subdomain_1"/>
</dbReference>
<dbReference type="GO" id="GO:0008716">
    <property type="term" value="F:D-alanine-D-alanine ligase activity"/>
    <property type="evidence" value="ECO:0007669"/>
    <property type="project" value="InterPro"/>
</dbReference>
<name>A0A1G1XCW8_9BACT</name>
<dbReference type="InterPro" id="IPR011127">
    <property type="entry name" value="Dala_Dala_lig_N"/>
</dbReference>
<gene>
    <name evidence="6" type="ORF">A3E36_01530</name>
</gene>
<dbReference type="PANTHER" id="PTHR23132">
    <property type="entry name" value="D-ALANINE--D-ALANINE LIGASE"/>
    <property type="match status" value="1"/>
</dbReference>
<evidence type="ECO:0000313" key="7">
    <source>
        <dbReference type="Proteomes" id="UP000177941"/>
    </source>
</evidence>
<evidence type="ECO:0000259" key="5">
    <source>
        <dbReference type="PROSITE" id="PS50975"/>
    </source>
</evidence>
<dbReference type="EMBL" id="MHHS01000001">
    <property type="protein sequence ID" value="OGY37933.1"/>
    <property type="molecule type" value="Genomic_DNA"/>
</dbReference>
<dbReference type="InterPro" id="IPR011095">
    <property type="entry name" value="Dala_Dala_lig_C"/>
</dbReference>
<dbReference type="Proteomes" id="UP000177941">
    <property type="component" value="Unassembled WGS sequence"/>
</dbReference>
<dbReference type="Pfam" id="PF07478">
    <property type="entry name" value="Dala_Dala_lig_C"/>
    <property type="match status" value="1"/>
</dbReference>
<keyword evidence="3" id="KW-0961">Cell wall biogenesis/degradation</keyword>
<dbReference type="AlphaFoldDB" id="A0A1G1XCW8"/>
<evidence type="ECO:0000313" key="6">
    <source>
        <dbReference type="EMBL" id="OGY37933.1"/>
    </source>
</evidence>
<dbReference type="InterPro" id="IPR011761">
    <property type="entry name" value="ATP-grasp"/>
</dbReference>
<dbReference type="Pfam" id="PF01820">
    <property type="entry name" value="Dala_Dala_lig_N"/>
    <property type="match status" value="1"/>
</dbReference>
<evidence type="ECO:0000256" key="2">
    <source>
        <dbReference type="ARBA" id="ARBA00022598"/>
    </source>
</evidence>
<accession>A0A1G1XCW8</accession>